<feature type="compositionally biased region" description="Low complexity" evidence="1">
    <location>
        <begin position="118"/>
        <end position="127"/>
    </location>
</feature>
<feature type="compositionally biased region" description="Acidic residues" evidence="1">
    <location>
        <begin position="155"/>
        <end position="171"/>
    </location>
</feature>
<keyword evidence="4" id="KW-1185">Reference proteome</keyword>
<feature type="compositionally biased region" description="Low complexity" evidence="1">
    <location>
        <begin position="329"/>
        <end position="371"/>
    </location>
</feature>
<feature type="compositionally biased region" description="Acidic residues" evidence="1">
    <location>
        <begin position="181"/>
        <end position="192"/>
    </location>
</feature>
<feature type="region of interest" description="Disordered" evidence="1">
    <location>
        <begin position="293"/>
        <end position="371"/>
    </location>
</feature>
<reference evidence="4" key="1">
    <citation type="submission" date="2016-10" db="EMBL/GenBank/DDBJ databases">
        <authorList>
            <person name="Varghese N."/>
            <person name="Submissions S."/>
        </authorList>
    </citation>
    <scope>NUCLEOTIDE SEQUENCE [LARGE SCALE GENOMIC DNA]</scope>
    <source>
        <strain evidence="4">XBD1002</strain>
    </source>
</reference>
<dbReference type="InterPro" id="IPR011990">
    <property type="entry name" value="TPR-like_helical_dom_sf"/>
</dbReference>
<feature type="region of interest" description="Disordered" evidence="1">
    <location>
        <begin position="22"/>
        <end position="197"/>
    </location>
</feature>
<feature type="compositionally biased region" description="Acidic residues" evidence="1">
    <location>
        <begin position="80"/>
        <end position="117"/>
    </location>
</feature>
<keyword evidence="2" id="KW-0732">Signal</keyword>
<dbReference type="RefSeq" id="WP_074930336.1">
    <property type="nucleotide sequence ID" value="NZ_FORI01000002.1"/>
</dbReference>
<dbReference type="AlphaFoldDB" id="A0A1I3INT3"/>
<feature type="signal peptide" evidence="2">
    <location>
        <begin position="1"/>
        <end position="20"/>
    </location>
</feature>
<dbReference type="EMBL" id="FORI01000002">
    <property type="protein sequence ID" value="SFI49582.1"/>
    <property type="molecule type" value="Genomic_DNA"/>
</dbReference>
<evidence type="ECO:0000256" key="1">
    <source>
        <dbReference type="SAM" id="MobiDB-lite"/>
    </source>
</evidence>
<evidence type="ECO:0008006" key="5">
    <source>
        <dbReference type="Google" id="ProtNLM"/>
    </source>
</evidence>
<feature type="compositionally biased region" description="Acidic residues" evidence="1">
    <location>
        <begin position="312"/>
        <end position="321"/>
    </location>
</feature>
<dbReference type="Gene3D" id="1.25.40.10">
    <property type="entry name" value="Tetratricopeptide repeat domain"/>
    <property type="match status" value="1"/>
</dbReference>
<feature type="chain" id="PRO_5010374688" description="Outer membrane lipoprotein BamD-like domain-containing protein" evidence="2">
    <location>
        <begin position="21"/>
        <end position="479"/>
    </location>
</feature>
<organism evidence="3 4">
    <name type="scientific">Treponema bryantii</name>
    <dbReference type="NCBI Taxonomy" id="163"/>
    <lineage>
        <taxon>Bacteria</taxon>
        <taxon>Pseudomonadati</taxon>
        <taxon>Spirochaetota</taxon>
        <taxon>Spirochaetia</taxon>
        <taxon>Spirochaetales</taxon>
        <taxon>Treponemataceae</taxon>
        <taxon>Treponema</taxon>
    </lineage>
</organism>
<feature type="compositionally biased region" description="Low complexity" evidence="1">
    <location>
        <begin position="23"/>
        <end position="39"/>
    </location>
</feature>
<name>A0A1I3INT3_9SPIR</name>
<evidence type="ECO:0000313" key="4">
    <source>
        <dbReference type="Proteomes" id="UP000182737"/>
    </source>
</evidence>
<protein>
    <recommendedName>
        <fullName evidence="5">Outer membrane lipoprotein BamD-like domain-containing protein</fullName>
    </recommendedName>
</protein>
<feature type="compositionally biased region" description="Basic and acidic residues" evidence="1">
    <location>
        <begin position="302"/>
        <end position="311"/>
    </location>
</feature>
<dbReference type="Proteomes" id="UP000182737">
    <property type="component" value="Unassembled WGS sequence"/>
</dbReference>
<sequence>MKKILIATACIFTLCLTSCASKQTPEAEQQTEAPQTELSENTEENNEIENTDNSETSEEDAESEETDESDLSDISKNSEDYPEPEVIEEPEIITLEPEEEQPVSENEPAAEEVETEEPPLITEVETVASEENDFENTEDTNATDNTEVSNISEEDKTEPEVTGDSDSDDDGITAIGGGIDITDDDSSNEESSSEAQIITPSRSVTLKKFEYLDITYPGTGWIYMGLTDNSKDLAYFGRKLGTKDTKFSLQARAAGTKIVHFYRNDPLTGHYLDDYIEVIIQPENGSNKTHIEAPEYKLPVQKKNEPVKQVEEESEVEEEKQEEVKEASGKQSSTASKSQSQTGAASTANTTTASDSANTSATTAADTADTATATTTATTTAASTTNPSTLLQEAQLLYNEKEYAAALARLNQFFEYSTDNRDEALYLKGQILEAKSDIRDIKGSIDAYTSLTKNYPASKYWDSANKRIIYLKRFYLEVR</sequence>
<dbReference type="OrthoDB" id="360241at2"/>
<feature type="compositionally biased region" description="Acidic residues" evidence="1">
    <location>
        <begin position="128"/>
        <end position="138"/>
    </location>
</feature>
<proteinExistence type="predicted"/>
<gene>
    <name evidence="3" type="ORF">SAMN04487775_10232</name>
</gene>
<evidence type="ECO:0000256" key="2">
    <source>
        <dbReference type="SAM" id="SignalP"/>
    </source>
</evidence>
<feature type="compositionally biased region" description="Acidic residues" evidence="1">
    <location>
        <begin position="40"/>
        <end position="71"/>
    </location>
</feature>
<accession>A0A1I3INT3</accession>
<evidence type="ECO:0000313" key="3">
    <source>
        <dbReference type="EMBL" id="SFI49582.1"/>
    </source>
</evidence>